<dbReference type="PANTHER" id="PTHR42865:SF5">
    <property type="entry name" value="L-CYSTINE TRANSPORTER TCYP"/>
    <property type="match status" value="1"/>
</dbReference>
<sequence>MMYQIINLAIFALLIALLAKQQKTDQTLSKRVFTGLGLGVLFGGALQVVYGGGNAVIGSTLEYVNIVGAGYVSLLKMIIMPLIMVSIIGAIVKVKDSGSLGKISGLTIGILLATTAASAVIGLFVSHLFGLSAEGIVQGAREIARGEMLETRLSTVEAISFADMIISFFPANPFADLAGSRATSTIAVVIFSAFIGVAGVSVIRTQPELGASFEKFVQVAQEIVRTLVRMVLSLTPYGVLALMTKVVAGSNVDDILSLINFVMASYVGLAIILVMHLVLVSLVGVNPIRFLKKVLPVLTFAFTSRSSAGTIPLNIDAQVKQLGNGEGVSNFSASFGATMGQNGCAGLYPAMLAVMIAPTVGINPMDISFILTLVAIVTISSFGIAGVGGGATFAALIVLSALDMPVALAGLLISIEPLIDMGRTAINVSGSMTAGTITSRLLGQADESIFQQDGEVETAKA</sequence>
<evidence type="ECO:0000256" key="7">
    <source>
        <dbReference type="SAM" id="Phobius"/>
    </source>
</evidence>
<evidence type="ECO:0000256" key="5">
    <source>
        <dbReference type="ARBA" id="ARBA00022989"/>
    </source>
</evidence>
<feature type="transmembrane region" description="Helical" evidence="7">
    <location>
        <begin position="263"/>
        <end position="285"/>
    </location>
</feature>
<name>A0ABX4FW39_9GAMM</name>
<gene>
    <name evidence="8" type="ORF">ASV53_15215</name>
</gene>
<proteinExistence type="inferred from homology"/>
<evidence type="ECO:0000313" key="9">
    <source>
        <dbReference type="Proteomes" id="UP000215999"/>
    </source>
</evidence>
<keyword evidence="6 7" id="KW-0472">Membrane</keyword>
<dbReference type="SUPFAM" id="SSF118215">
    <property type="entry name" value="Proton glutamate symport protein"/>
    <property type="match status" value="1"/>
</dbReference>
<feature type="transmembrane region" description="Helical" evidence="7">
    <location>
        <begin position="103"/>
        <end position="131"/>
    </location>
</feature>
<feature type="transmembrane region" description="Helical" evidence="7">
    <location>
        <begin position="182"/>
        <end position="203"/>
    </location>
</feature>
<comment type="caution">
    <text evidence="8">The sequence shown here is derived from an EMBL/GenBank/DDBJ whole genome shotgun (WGS) entry which is preliminary data.</text>
</comment>
<dbReference type="Proteomes" id="UP000215999">
    <property type="component" value="Unassembled WGS sequence"/>
</dbReference>
<evidence type="ECO:0000256" key="1">
    <source>
        <dbReference type="ARBA" id="ARBA00004141"/>
    </source>
</evidence>
<evidence type="ECO:0000256" key="4">
    <source>
        <dbReference type="ARBA" id="ARBA00022692"/>
    </source>
</evidence>
<feature type="transmembrane region" description="Helical" evidence="7">
    <location>
        <begin position="367"/>
        <end position="387"/>
    </location>
</feature>
<feature type="transmembrane region" description="Helical" evidence="7">
    <location>
        <begin position="63"/>
        <end position="91"/>
    </location>
</feature>
<comment type="similarity">
    <text evidence="2">Belongs to the dicarboxylate/amino acid:cation symporter (DAACS) (TC 2.A.23) family.</text>
</comment>
<feature type="transmembrane region" description="Helical" evidence="7">
    <location>
        <begin position="393"/>
        <end position="413"/>
    </location>
</feature>
<evidence type="ECO:0000256" key="3">
    <source>
        <dbReference type="ARBA" id="ARBA00022448"/>
    </source>
</evidence>
<feature type="transmembrane region" description="Helical" evidence="7">
    <location>
        <begin position="32"/>
        <end position="51"/>
    </location>
</feature>
<evidence type="ECO:0000256" key="2">
    <source>
        <dbReference type="ARBA" id="ARBA00006148"/>
    </source>
</evidence>
<dbReference type="PRINTS" id="PR00173">
    <property type="entry name" value="EDTRNSPORT"/>
</dbReference>
<feature type="transmembrane region" description="Helical" evidence="7">
    <location>
        <begin position="223"/>
        <end position="243"/>
    </location>
</feature>
<evidence type="ECO:0000313" key="8">
    <source>
        <dbReference type="EMBL" id="OZS43064.1"/>
    </source>
</evidence>
<organism evidence="8 9">
    <name type="scientific">Photobacterium sanguinicancri</name>
    <dbReference type="NCBI Taxonomy" id="875932"/>
    <lineage>
        <taxon>Bacteria</taxon>
        <taxon>Pseudomonadati</taxon>
        <taxon>Pseudomonadota</taxon>
        <taxon>Gammaproteobacteria</taxon>
        <taxon>Vibrionales</taxon>
        <taxon>Vibrionaceae</taxon>
        <taxon>Photobacterium</taxon>
    </lineage>
</organism>
<accession>A0ABX4FW39</accession>
<dbReference type="InterPro" id="IPR001991">
    <property type="entry name" value="Na-dicarboxylate_symporter"/>
</dbReference>
<reference evidence="8 9" key="1">
    <citation type="journal article" date="2016" name="Antonie Van Leeuwenhoek">
        <title>Photobacterium sanguinicancri sp. nov. isolated from marine animals.</title>
        <authorList>
            <person name="Gomez-Gil B."/>
            <person name="Roque A."/>
            <person name="Rotllant G."/>
            <person name="Romalde J.L."/>
            <person name="Doce A."/>
            <person name="Eggermont M."/>
            <person name="Defoirdt T."/>
        </authorList>
    </citation>
    <scope>NUCLEOTIDE SEQUENCE [LARGE SCALE GENOMIC DNA]</scope>
    <source>
        <strain evidence="8 9">CAIM 1827</strain>
    </source>
</reference>
<keyword evidence="4 7" id="KW-0812">Transmembrane</keyword>
<dbReference type="Gene3D" id="1.10.3860.10">
    <property type="entry name" value="Sodium:dicarboxylate symporter"/>
    <property type="match status" value="1"/>
</dbReference>
<dbReference type="PANTHER" id="PTHR42865">
    <property type="entry name" value="PROTON/GLUTAMATE-ASPARTATE SYMPORTER"/>
    <property type="match status" value="1"/>
</dbReference>
<keyword evidence="3" id="KW-0813">Transport</keyword>
<evidence type="ECO:0000256" key="6">
    <source>
        <dbReference type="ARBA" id="ARBA00023136"/>
    </source>
</evidence>
<dbReference type="InterPro" id="IPR036458">
    <property type="entry name" value="Na:dicarbo_symporter_sf"/>
</dbReference>
<dbReference type="EMBL" id="NOIF01000104">
    <property type="protein sequence ID" value="OZS43064.1"/>
    <property type="molecule type" value="Genomic_DNA"/>
</dbReference>
<comment type="subcellular location">
    <subcellularLocation>
        <location evidence="1">Membrane</location>
        <topology evidence="1">Multi-pass membrane protein</topology>
    </subcellularLocation>
</comment>
<protein>
    <submittedName>
        <fullName evidence="8">L-cystine transporter</fullName>
    </submittedName>
</protein>
<keyword evidence="9" id="KW-1185">Reference proteome</keyword>
<dbReference type="Pfam" id="PF00375">
    <property type="entry name" value="SDF"/>
    <property type="match status" value="1"/>
</dbReference>
<keyword evidence="5 7" id="KW-1133">Transmembrane helix</keyword>